<dbReference type="Proteomes" id="UP001352852">
    <property type="component" value="Unassembled WGS sequence"/>
</dbReference>
<organism evidence="1 2">
    <name type="scientific">Characodon lateralis</name>
    <dbReference type="NCBI Taxonomy" id="208331"/>
    <lineage>
        <taxon>Eukaryota</taxon>
        <taxon>Metazoa</taxon>
        <taxon>Chordata</taxon>
        <taxon>Craniata</taxon>
        <taxon>Vertebrata</taxon>
        <taxon>Euteleostomi</taxon>
        <taxon>Actinopterygii</taxon>
        <taxon>Neopterygii</taxon>
        <taxon>Teleostei</taxon>
        <taxon>Neoteleostei</taxon>
        <taxon>Acanthomorphata</taxon>
        <taxon>Ovalentaria</taxon>
        <taxon>Atherinomorphae</taxon>
        <taxon>Cyprinodontiformes</taxon>
        <taxon>Goodeidae</taxon>
        <taxon>Characodon</taxon>
    </lineage>
</organism>
<evidence type="ECO:0000313" key="1">
    <source>
        <dbReference type="EMBL" id="MED6267885.1"/>
    </source>
</evidence>
<keyword evidence="2" id="KW-1185">Reference proteome</keyword>
<proteinExistence type="predicted"/>
<name>A0ABU7D194_9TELE</name>
<sequence length="71" mass="8112">MKEERLDEINAPRSRHNAESCVWCLCFCMEHTSPTPKHNAEFKGCLPQATDAQRDRLADLKKPLTEDTVVV</sequence>
<reference evidence="1 2" key="1">
    <citation type="submission" date="2021-06" db="EMBL/GenBank/DDBJ databases">
        <authorList>
            <person name="Palmer J.M."/>
        </authorList>
    </citation>
    <scope>NUCLEOTIDE SEQUENCE [LARGE SCALE GENOMIC DNA]</scope>
    <source>
        <strain evidence="1 2">CL_MEX2019</strain>
        <tissue evidence="1">Muscle</tissue>
    </source>
</reference>
<dbReference type="EMBL" id="JAHUTJ010009551">
    <property type="protein sequence ID" value="MED6267885.1"/>
    <property type="molecule type" value="Genomic_DNA"/>
</dbReference>
<evidence type="ECO:0000313" key="2">
    <source>
        <dbReference type="Proteomes" id="UP001352852"/>
    </source>
</evidence>
<protein>
    <submittedName>
        <fullName evidence="1">Uncharacterized protein</fullName>
    </submittedName>
</protein>
<gene>
    <name evidence="1" type="ORF">CHARACLAT_016627</name>
</gene>
<accession>A0ABU7D194</accession>
<comment type="caution">
    <text evidence="1">The sequence shown here is derived from an EMBL/GenBank/DDBJ whole genome shotgun (WGS) entry which is preliminary data.</text>
</comment>